<dbReference type="EMBL" id="DYWT01000175">
    <property type="protein sequence ID" value="HJF32208.1"/>
    <property type="molecule type" value="Genomic_DNA"/>
</dbReference>
<comment type="caution">
    <text evidence="1">The sequence shown here is derived from an EMBL/GenBank/DDBJ whole genome shotgun (WGS) entry which is preliminary data.</text>
</comment>
<sequence>MAFSKDTIRLVVQFKDFNGISIVPQDIKLVIYDTKKEILETITTNIIQESGSFYHDYETPDKDFIFEYSGFFNMKKVLARQKVMVKFTKGED</sequence>
<organism evidence="1 2">
    <name type="scientific">Sporosarcina psychrophila</name>
    <name type="common">Bacillus psychrophilus</name>
    <dbReference type="NCBI Taxonomy" id="1476"/>
    <lineage>
        <taxon>Bacteria</taxon>
        <taxon>Bacillati</taxon>
        <taxon>Bacillota</taxon>
        <taxon>Bacilli</taxon>
        <taxon>Bacillales</taxon>
        <taxon>Caryophanaceae</taxon>
        <taxon>Sporosarcina</taxon>
    </lineage>
</organism>
<evidence type="ECO:0000313" key="1">
    <source>
        <dbReference type="EMBL" id="HJF32208.1"/>
    </source>
</evidence>
<dbReference type="Proteomes" id="UP000698173">
    <property type="component" value="Unassembled WGS sequence"/>
</dbReference>
<accession>A0A921FYQ9</accession>
<reference evidence="1" key="2">
    <citation type="submission" date="2021-09" db="EMBL/GenBank/DDBJ databases">
        <authorList>
            <person name="Gilroy R."/>
        </authorList>
    </citation>
    <scope>NUCLEOTIDE SEQUENCE</scope>
    <source>
        <strain evidence="1">CHK171-7178</strain>
    </source>
</reference>
<proteinExistence type="predicted"/>
<dbReference type="AlphaFoldDB" id="A0A921FYQ9"/>
<name>A0A921FYQ9_SPOPS</name>
<reference evidence="1" key="1">
    <citation type="journal article" date="2021" name="PeerJ">
        <title>Extensive microbial diversity within the chicken gut microbiome revealed by metagenomics and culture.</title>
        <authorList>
            <person name="Gilroy R."/>
            <person name="Ravi A."/>
            <person name="Getino M."/>
            <person name="Pursley I."/>
            <person name="Horton D.L."/>
            <person name="Alikhan N.F."/>
            <person name="Baker D."/>
            <person name="Gharbi K."/>
            <person name="Hall N."/>
            <person name="Watson M."/>
            <person name="Adriaenssens E.M."/>
            <person name="Foster-Nyarko E."/>
            <person name="Jarju S."/>
            <person name="Secka A."/>
            <person name="Antonio M."/>
            <person name="Oren A."/>
            <person name="Chaudhuri R.R."/>
            <person name="La Ragione R."/>
            <person name="Hildebrand F."/>
            <person name="Pallen M.J."/>
        </authorList>
    </citation>
    <scope>NUCLEOTIDE SEQUENCE</scope>
    <source>
        <strain evidence="1">CHK171-7178</strain>
    </source>
</reference>
<gene>
    <name evidence="1" type="ORF">K8V56_10620</name>
</gene>
<evidence type="ECO:0000313" key="2">
    <source>
        <dbReference type="Proteomes" id="UP000698173"/>
    </source>
</evidence>
<protein>
    <submittedName>
        <fullName evidence="1">Uncharacterized protein</fullName>
    </submittedName>
</protein>